<sequence>MFLLYPLCIQILLAILTNAFVIQPSSYSLKDLENSEGSKMNMEEFNALDDLSGMIQDSPLLDDEDPFLNDDYHSLQINNKKSNSKPKYDPAWKFMGLGKRPHSHRKEISTYDSSHQYDQSESYESMVPKGIDYSLVKNPEEKANPLLTFSTLINFEIVNAIRDGIAEATKKAMKNSEGSPVSKFYSDVDHGSERLRNPAGMYGGRQKAMYDPGWMLTGLGRR</sequence>
<feature type="chain" id="PRO_5035902680" evidence="1">
    <location>
        <begin position="20"/>
        <end position="222"/>
    </location>
</feature>
<proteinExistence type="predicted"/>
<keyword evidence="1" id="KW-0732">Signal</keyword>
<evidence type="ECO:0000313" key="3">
    <source>
        <dbReference type="Proteomes" id="UP000807504"/>
    </source>
</evidence>
<dbReference type="AlphaFoldDB" id="A0A8T0FFT5"/>
<reference evidence="2" key="1">
    <citation type="journal article" date="2020" name="bioRxiv">
        <title>Chromosome-level reference genome of the European wasp spider Argiope bruennichi: a resource for studies on range expansion and evolutionary adaptation.</title>
        <authorList>
            <person name="Sheffer M.M."/>
            <person name="Hoppe A."/>
            <person name="Krehenwinkel H."/>
            <person name="Uhl G."/>
            <person name="Kuss A.W."/>
            <person name="Jensen L."/>
            <person name="Jensen C."/>
            <person name="Gillespie R.G."/>
            <person name="Hoff K.J."/>
            <person name="Prost S."/>
        </authorList>
    </citation>
    <scope>NUCLEOTIDE SEQUENCE</scope>
</reference>
<feature type="signal peptide" evidence="1">
    <location>
        <begin position="1"/>
        <end position="19"/>
    </location>
</feature>
<dbReference type="EMBL" id="JABXBU010000011">
    <property type="protein sequence ID" value="KAF8790154.1"/>
    <property type="molecule type" value="Genomic_DNA"/>
</dbReference>
<comment type="caution">
    <text evidence="2">The sequence shown here is derived from an EMBL/GenBank/DDBJ whole genome shotgun (WGS) entry which is preliminary data.</text>
</comment>
<reference evidence="2" key="2">
    <citation type="submission" date="2020-06" db="EMBL/GenBank/DDBJ databases">
        <authorList>
            <person name="Sheffer M."/>
        </authorList>
    </citation>
    <scope>NUCLEOTIDE SEQUENCE</scope>
</reference>
<evidence type="ECO:0000313" key="2">
    <source>
        <dbReference type="EMBL" id="KAF8790154.1"/>
    </source>
</evidence>
<dbReference type="Proteomes" id="UP000807504">
    <property type="component" value="Unassembled WGS sequence"/>
</dbReference>
<keyword evidence="3" id="KW-1185">Reference proteome</keyword>
<organism evidence="2 3">
    <name type="scientific">Argiope bruennichi</name>
    <name type="common">Wasp spider</name>
    <name type="synonym">Aranea bruennichi</name>
    <dbReference type="NCBI Taxonomy" id="94029"/>
    <lineage>
        <taxon>Eukaryota</taxon>
        <taxon>Metazoa</taxon>
        <taxon>Ecdysozoa</taxon>
        <taxon>Arthropoda</taxon>
        <taxon>Chelicerata</taxon>
        <taxon>Arachnida</taxon>
        <taxon>Araneae</taxon>
        <taxon>Araneomorphae</taxon>
        <taxon>Entelegynae</taxon>
        <taxon>Araneoidea</taxon>
        <taxon>Araneidae</taxon>
        <taxon>Argiope</taxon>
    </lineage>
</organism>
<dbReference type="OrthoDB" id="6420626at2759"/>
<dbReference type="OMA" id="LWITMVV"/>
<evidence type="ECO:0000256" key="1">
    <source>
        <dbReference type="SAM" id="SignalP"/>
    </source>
</evidence>
<accession>A0A8T0FFT5</accession>
<protein>
    <submittedName>
        <fullName evidence="2">Uncharacterized protein</fullName>
    </submittedName>
</protein>
<name>A0A8T0FFT5_ARGBR</name>
<gene>
    <name evidence="2" type="ORF">HNY73_005219</name>
</gene>